<gene>
    <name evidence="2" type="ORF">GWI33_017081</name>
</gene>
<evidence type="ECO:0000256" key="1">
    <source>
        <dbReference type="SAM" id="MobiDB-lite"/>
    </source>
</evidence>
<name>A0A834I2K8_RHYFE</name>
<feature type="compositionally biased region" description="Polar residues" evidence="1">
    <location>
        <begin position="37"/>
        <end position="48"/>
    </location>
</feature>
<protein>
    <submittedName>
        <fullName evidence="2">Uncharacterized protein</fullName>
    </submittedName>
</protein>
<keyword evidence="3" id="KW-1185">Reference proteome</keyword>
<reference evidence="2" key="1">
    <citation type="submission" date="2020-08" db="EMBL/GenBank/DDBJ databases">
        <title>Genome sequencing and assembly of the red palm weevil Rhynchophorus ferrugineus.</title>
        <authorList>
            <person name="Dias G.B."/>
            <person name="Bergman C.M."/>
            <person name="Manee M."/>
        </authorList>
    </citation>
    <scope>NUCLEOTIDE SEQUENCE</scope>
    <source>
        <strain evidence="2">AA-2017</strain>
        <tissue evidence="2">Whole larva</tissue>
    </source>
</reference>
<dbReference type="AlphaFoldDB" id="A0A834I2K8"/>
<evidence type="ECO:0000313" key="2">
    <source>
        <dbReference type="EMBL" id="KAF7269905.1"/>
    </source>
</evidence>
<dbReference type="Proteomes" id="UP000625711">
    <property type="component" value="Unassembled WGS sequence"/>
</dbReference>
<evidence type="ECO:0000313" key="3">
    <source>
        <dbReference type="Proteomes" id="UP000625711"/>
    </source>
</evidence>
<dbReference type="EMBL" id="JAACXV010014158">
    <property type="protein sequence ID" value="KAF7269905.1"/>
    <property type="molecule type" value="Genomic_DNA"/>
</dbReference>
<feature type="region of interest" description="Disordered" evidence="1">
    <location>
        <begin position="22"/>
        <end position="48"/>
    </location>
</feature>
<feature type="region of interest" description="Disordered" evidence="1">
    <location>
        <begin position="73"/>
        <end position="96"/>
    </location>
</feature>
<proteinExistence type="predicted"/>
<sequence length="96" mass="11377">MERICSICRNESVILKCSRPSLKERTQQMRSEPRVVETQTSDSTSYPQLLTRPKLRKKKTSIWKCVRLPQNHHSERPQDLQMQITRPWRPSSENVS</sequence>
<organism evidence="2 3">
    <name type="scientific">Rhynchophorus ferrugineus</name>
    <name type="common">Red palm weevil</name>
    <name type="synonym">Curculio ferrugineus</name>
    <dbReference type="NCBI Taxonomy" id="354439"/>
    <lineage>
        <taxon>Eukaryota</taxon>
        <taxon>Metazoa</taxon>
        <taxon>Ecdysozoa</taxon>
        <taxon>Arthropoda</taxon>
        <taxon>Hexapoda</taxon>
        <taxon>Insecta</taxon>
        <taxon>Pterygota</taxon>
        <taxon>Neoptera</taxon>
        <taxon>Endopterygota</taxon>
        <taxon>Coleoptera</taxon>
        <taxon>Polyphaga</taxon>
        <taxon>Cucujiformia</taxon>
        <taxon>Curculionidae</taxon>
        <taxon>Dryophthorinae</taxon>
        <taxon>Rhynchophorus</taxon>
    </lineage>
</organism>
<feature type="compositionally biased region" description="Basic and acidic residues" evidence="1">
    <location>
        <begin position="22"/>
        <end position="35"/>
    </location>
</feature>
<accession>A0A834I2K8</accession>
<comment type="caution">
    <text evidence="2">The sequence shown here is derived from an EMBL/GenBank/DDBJ whole genome shotgun (WGS) entry which is preliminary data.</text>
</comment>